<accession>A0A1M7B2B2</accession>
<feature type="region of interest" description="Disordered" evidence="1">
    <location>
        <begin position="55"/>
        <end position="74"/>
    </location>
</feature>
<evidence type="ECO:0000256" key="1">
    <source>
        <dbReference type="SAM" id="MobiDB-lite"/>
    </source>
</evidence>
<keyword evidence="2" id="KW-0732">Signal</keyword>
<evidence type="ECO:0000313" key="3">
    <source>
        <dbReference type="EMBL" id="SHL49132.1"/>
    </source>
</evidence>
<dbReference type="AlphaFoldDB" id="A0A1M7B2B2"/>
<protein>
    <submittedName>
        <fullName evidence="3">Uncharacterized protein</fullName>
    </submittedName>
</protein>
<dbReference type="EMBL" id="LT670844">
    <property type="protein sequence ID" value="SHL49132.1"/>
    <property type="molecule type" value="Genomic_DNA"/>
</dbReference>
<proteinExistence type="predicted"/>
<name>A0A1M7B2B2_9BRAD</name>
<gene>
    <name evidence="3" type="ORF">SAMN05444159_6029</name>
</gene>
<evidence type="ECO:0000256" key="2">
    <source>
        <dbReference type="SAM" id="SignalP"/>
    </source>
</evidence>
<dbReference type="Proteomes" id="UP000189935">
    <property type="component" value="Chromosome I"/>
</dbReference>
<feature type="signal peptide" evidence="2">
    <location>
        <begin position="1"/>
        <end position="21"/>
    </location>
</feature>
<organism evidence="3 4">
    <name type="scientific">Bradyrhizobium lablabi</name>
    <dbReference type="NCBI Taxonomy" id="722472"/>
    <lineage>
        <taxon>Bacteria</taxon>
        <taxon>Pseudomonadati</taxon>
        <taxon>Pseudomonadota</taxon>
        <taxon>Alphaproteobacteria</taxon>
        <taxon>Hyphomicrobiales</taxon>
        <taxon>Nitrobacteraceae</taxon>
        <taxon>Bradyrhizobium</taxon>
    </lineage>
</organism>
<feature type="chain" id="PRO_5012025636" evidence="2">
    <location>
        <begin position="22"/>
        <end position="88"/>
    </location>
</feature>
<reference evidence="3 4" key="1">
    <citation type="submission" date="2016-11" db="EMBL/GenBank/DDBJ databases">
        <authorList>
            <person name="Jaros S."/>
            <person name="Januszkiewicz K."/>
            <person name="Wedrychowicz H."/>
        </authorList>
    </citation>
    <scope>NUCLEOTIDE SEQUENCE [LARGE SCALE GENOMIC DNA]</scope>
    <source>
        <strain evidence="3 4">GAS499</strain>
    </source>
</reference>
<sequence>MKLTTIALATAFTLTSTFALAQAPGLGGYGTVTAPSIGSYQGTVGTTNVVPTWRNTGPAAPLPSAPTAGNNFARSGNAFARRMSGLRR</sequence>
<evidence type="ECO:0000313" key="4">
    <source>
        <dbReference type="Proteomes" id="UP000189935"/>
    </source>
</evidence>